<evidence type="ECO:0000313" key="1">
    <source>
        <dbReference type="EMBL" id="MBU9725095.1"/>
    </source>
</evidence>
<sequence>MIEDKTVTMQYYVLPYEMMDIKPGDAIESVARHVYLNMPLNDVYEELFGKAVKEYDAHRKRRDRRYGGIDGYMARVDADLRGRNRHNSDEKGQRLAYEVVVSLGFDESSMSKVYTPIELHDEVRMRLSILESYFNSWDRRNPRLRLFRVYSCGKSDWTDSKGGTIHLHLAFVPWADGYERGPSIQTSLNRAMAQQRCESEGLMHNSCAVWMDREIAFIEKLFVEKYGRKVIRLDTDMNKAGPLYKMEKMRQKIDDMEWALMVAHKEVASASETLAMVERMKAFRMPDGRSLWEYSLSLLAD</sequence>
<protein>
    <recommendedName>
        <fullName evidence="3">Replication initiation protein</fullName>
    </recommendedName>
</protein>
<comment type="caution">
    <text evidence="1">The sequence shown here is derived from an EMBL/GenBank/DDBJ whole genome shotgun (WGS) entry which is preliminary data.</text>
</comment>
<dbReference type="Proteomes" id="UP001314681">
    <property type="component" value="Unassembled WGS sequence"/>
</dbReference>
<evidence type="ECO:0000313" key="2">
    <source>
        <dbReference type="Proteomes" id="UP001314681"/>
    </source>
</evidence>
<dbReference type="EMBL" id="JAHQCX010000002">
    <property type="protein sequence ID" value="MBU9725095.1"/>
    <property type="molecule type" value="Genomic_DNA"/>
</dbReference>
<accession>A0ABS6K3L9</accession>
<name>A0ABS6K3L9_9FIRM</name>
<dbReference type="RefSeq" id="WP_238726250.1">
    <property type="nucleotide sequence ID" value="NZ_JAHQCX010000002.1"/>
</dbReference>
<proteinExistence type="predicted"/>
<organism evidence="1 2">
    <name type="scientific">Diplocloster modestus</name>
    <dbReference type="NCBI Taxonomy" id="2850322"/>
    <lineage>
        <taxon>Bacteria</taxon>
        <taxon>Bacillati</taxon>
        <taxon>Bacillota</taxon>
        <taxon>Clostridia</taxon>
        <taxon>Lachnospirales</taxon>
        <taxon>Lachnospiraceae</taxon>
        <taxon>Diplocloster</taxon>
    </lineage>
</organism>
<keyword evidence="2" id="KW-1185">Reference proteome</keyword>
<gene>
    <name evidence="1" type="ORF">KTH90_03615</name>
</gene>
<evidence type="ECO:0008006" key="3">
    <source>
        <dbReference type="Google" id="ProtNLM"/>
    </source>
</evidence>
<reference evidence="1 2" key="1">
    <citation type="submission" date="2021-06" db="EMBL/GenBank/DDBJ databases">
        <title>Description of novel taxa of the family Lachnospiraceae.</title>
        <authorList>
            <person name="Chaplin A.V."/>
            <person name="Sokolova S.R."/>
            <person name="Pikina A.P."/>
            <person name="Korzhanova M."/>
            <person name="Belova V."/>
            <person name="Korostin D."/>
            <person name="Efimov B.A."/>
        </authorList>
    </citation>
    <scope>NUCLEOTIDE SEQUENCE [LARGE SCALE GENOMIC DNA]</scope>
    <source>
        <strain evidence="1 2">ASD4241</strain>
    </source>
</reference>